<reference evidence="13 14" key="1">
    <citation type="journal article" date="2011" name="J. Bacteriol.">
        <title>Complete genome sequence of Polymorphum gilvum SL003B-26A1T, a crude oil-degrading bacterium from oil-polluted saline soil.</title>
        <authorList>
            <person name="Li S.G."/>
            <person name="Tang Y.Q."/>
            <person name="Nie Y."/>
            <person name="Cai M."/>
            <person name="Wu X.L."/>
        </authorList>
    </citation>
    <scope>NUCLEOTIDE SEQUENCE [LARGE SCALE GENOMIC DNA]</scope>
    <source>
        <strain evidence="14">LMG 25793 / CGMCC 1.9160 / SL003B-26A1</strain>
    </source>
</reference>
<dbReference type="KEGG" id="pgv:SL003B_4214"/>
<dbReference type="Proteomes" id="UP000008130">
    <property type="component" value="Chromosome"/>
</dbReference>
<keyword evidence="9 10" id="KW-0066">ATP synthesis</keyword>
<dbReference type="SUPFAM" id="SSF51344">
    <property type="entry name" value="Epsilon subunit of F1F0-ATP synthase N-terminal domain"/>
    <property type="match status" value="1"/>
</dbReference>
<comment type="subcellular location">
    <subcellularLocation>
        <location evidence="10">Cell inner membrane</location>
        <topology evidence="10">Peripheral membrane protein</topology>
    </subcellularLocation>
    <subcellularLocation>
        <location evidence="2">Endomembrane system</location>
        <topology evidence="2">Peripheral membrane protein</topology>
    </subcellularLocation>
</comment>
<dbReference type="AlphaFoldDB" id="F2IVB3"/>
<evidence type="ECO:0000256" key="2">
    <source>
        <dbReference type="ARBA" id="ARBA00004184"/>
    </source>
</evidence>
<evidence type="ECO:0000256" key="11">
    <source>
        <dbReference type="RuleBase" id="RU003656"/>
    </source>
</evidence>
<proteinExistence type="inferred from homology"/>
<keyword evidence="6 10" id="KW-0406">Ion transport</keyword>
<dbReference type="InterPro" id="IPR001469">
    <property type="entry name" value="ATP_synth_F1_dsu/esu"/>
</dbReference>
<evidence type="ECO:0000256" key="8">
    <source>
        <dbReference type="ARBA" id="ARBA00023196"/>
    </source>
</evidence>
<keyword evidence="5 10" id="KW-0375">Hydrogen ion transport</keyword>
<keyword evidence="4 10" id="KW-0813">Transport</keyword>
<dbReference type="Pfam" id="PF02823">
    <property type="entry name" value="ATP-synt_DE_N"/>
    <property type="match status" value="1"/>
</dbReference>
<dbReference type="GO" id="GO:0045259">
    <property type="term" value="C:proton-transporting ATP synthase complex"/>
    <property type="evidence" value="ECO:0007669"/>
    <property type="project" value="UniProtKB-KW"/>
</dbReference>
<keyword evidence="14" id="KW-1185">Reference proteome</keyword>
<dbReference type="CDD" id="cd12152">
    <property type="entry name" value="F1-ATPase_delta"/>
    <property type="match status" value="1"/>
</dbReference>
<dbReference type="GO" id="GO:0046933">
    <property type="term" value="F:proton-transporting ATP synthase activity, rotational mechanism"/>
    <property type="evidence" value="ECO:0007669"/>
    <property type="project" value="UniProtKB-UniRule"/>
</dbReference>
<name>F2IVB3_POLGS</name>
<dbReference type="HAMAP" id="MF_00530">
    <property type="entry name" value="ATP_synth_epsil_bac"/>
    <property type="match status" value="1"/>
</dbReference>
<dbReference type="GO" id="GO:0005524">
    <property type="term" value="F:ATP binding"/>
    <property type="evidence" value="ECO:0007669"/>
    <property type="project" value="UniProtKB-UniRule"/>
</dbReference>
<dbReference type="InterPro" id="IPR036771">
    <property type="entry name" value="ATPsynth_dsu/esu_N"/>
</dbReference>
<dbReference type="STRING" id="991905.SL003B_4214"/>
<dbReference type="InterPro" id="IPR020546">
    <property type="entry name" value="ATP_synth_F1_dsu/esu_N"/>
</dbReference>
<sequence length="135" mass="14709">MAEPFQFELVSPERLLLSDKVLEVVVPGTEGEFGVLKDHSPFMSTMRPGLLKVRKDGDKVTEYFVRGGFADVSSAGLTVLAELAIPVEEIKPDDIAAQIRNAEEDLADARDDEARRAAETVLAQLREVQAALKAA</sequence>
<evidence type="ECO:0000256" key="1">
    <source>
        <dbReference type="ARBA" id="ARBA00003543"/>
    </source>
</evidence>
<evidence type="ECO:0000256" key="7">
    <source>
        <dbReference type="ARBA" id="ARBA00023136"/>
    </source>
</evidence>
<dbReference type="RefSeq" id="WP_013654929.1">
    <property type="nucleotide sequence ID" value="NC_015259.1"/>
</dbReference>
<comment type="similarity">
    <text evidence="3 10 11">Belongs to the ATPase epsilon chain family.</text>
</comment>
<keyword evidence="10" id="KW-0997">Cell inner membrane</keyword>
<evidence type="ECO:0000256" key="5">
    <source>
        <dbReference type="ARBA" id="ARBA00022781"/>
    </source>
</evidence>
<dbReference type="Gene3D" id="2.60.15.10">
    <property type="entry name" value="F0F1 ATP synthase delta/epsilon subunit, N-terminal"/>
    <property type="match status" value="1"/>
</dbReference>
<keyword evidence="7 10" id="KW-0472">Membrane</keyword>
<dbReference type="eggNOG" id="COG0355">
    <property type="taxonomic scope" value="Bacteria"/>
</dbReference>
<keyword evidence="10" id="KW-1003">Cell membrane</keyword>
<comment type="function">
    <text evidence="1 10">Produces ATP from ADP in the presence of a proton gradient across the membrane.</text>
</comment>
<evidence type="ECO:0000313" key="14">
    <source>
        <dbReference type="Proteomes" id="UP000008130"/>
    </source>
</evidence>
<dbReference type="PANTHER" id="PTHR13822">
    <property type="entry name" value="ATP SYNTHASE DELTA/EPSILON CHAIN"/>
    <property type="match status" value="1"/>
</dbReference>
<evidence type="ECO:0000256" key="4">
    <source>
        <dbReference type="ARBA" id="ARBA00022448"/>
    </source>
</evidence>
<evidence type="ECO:0000256" key="9">
    <source>
        <dbReference type="ARBA" id="ARBA00023310"/>
    </source>
</evidence>
<comment type="subunit">
    <text evidence="10 11">F-type ATPases have 2 components, CF(1) - the catalytic core - and CF(0) - the membrane proton channel. CF(1) has five subunits: alpha(3), beta(3), gamma(1), delta(1), epsilon(1). CF(0) has three main subunits: a, b and c.</text>
</comment>
<gene>
    <name evidence="10 13" type="primary">atpC</name>
    <name evidence="13" type="ordered locus">SL003B_4214</name>
</gene>
<accession>F2IVB3</accession>
<dbReference type="EMBL" id="CP002568">
    <property type="protein sequence ID" value="ADZ72631.1"/>
    <property type="molecule type" value="Genomic_DNA"/>
</dbReference>
<dbReference type="NCBIfam" id="NF001851">
    <property type="entry name" value="PRK00571.2-4"/>
    <property type="match status" value="1"/>
</dbReference>
<evidence type="ECO:0000259" key="12">
    <source>
        <dbReference type="Pfam" id="PF02823"/>
    </source>
</evidence>
<evidence type="ECO:0000256" key="6">
    <source>
        <dbReference type="ARBA" id="ARBA00023065"/>
    </source>
</evidence>
<dbReference type="OrthoDB" id="9799969at2"/>
<evidence type="ECO:0000256" key="3">
    <source>
        <dbReference type="ARBA" id="ARBA00005712"/>
    </source>
</evidence>
<evidence type="ECO:0000256" key="10">
    <source>
        <dbReference type="HAMAP-Rule" id="MF_00530"/>
    </source>
</evidence>
<evidence type="ECO:0000313" key="13">
    <source>
        <dbReference type="EMBL" id="ADZ72631.1"/>
    </source>
</evidence>
<dbReference type="HOGENOM" id="CLU_084338_2_1_5"/>
<protein>
    <recommendedName>
        <fullName evidence="10">ATP synthase epsilon chain</fullName>
    </recommendedName>
    <alternativeName>
        <fullName evidence="10">ATP synthase F1 sector epsilon subunit</fullName>
    </alternativeName>
    <alternativeName>
        <fullName evidence="10">F-ATPase epsilon subunit</fullName>
    </alternativeName>
</protein>
<dbReference type="GO" id="GO:0012505">
    <property type="term" value="C:endomembrane system"/>
    <property type="evidence" value="ECO:0007669"/>
    <property type="project" value="UniProtKB-SubCell"/>
</dbReference>
<dbReference type="GO" id="GO:0005886">
    <property type="term" value="C:plasma membrane"/>
    <property type="evidence" value="ECO:0007669"/>
    <property type="project" value="UniProtKB-SubCell"/>
</dbReference>
<dbReference type="PATRIC" id="fig|991905.3.peg.4344"/>
<organism evidence="13 14">
    <name type="scientific">Polymorphum gilvum (strain LMG 25793 / CGMCC 1.9160 / SL003B-26A1)</name>
    <dbReference type="NCBI Taxonomy" id="991905"/>
    <lineage>
        <taxon>Bacteria</taxon>
        <taxon>Pseudomonadati</taxon>
        <taxon>Pseudomonadota</taxon>
        <taxon>Alphaproteobacteria</taxon>
        <taxon>Rhodobacterales</taxon>
        <taxon>Paracoccaceae</taxon>
        <taxon>Polymorphum</taxon>
    </lineage>
</organism>
<dbReference type="NCBIfam" id="TIGR01216">
    <property type="entry name" value="ATP_synt_epsi"/>
    <property type="match status" value="1"/>
</dbReference>
<keyword evidence="8 10" id="KW-0139">CF(1)</keyword>
<feature type="domain" description="ATP synthase F1 complex delta/epsilon subunit N-terminal" evidence="12">
    <location>
        <begin position="5"/>
        <end position="83"/>
    </location>
</feature>
<dbReference type="PANTHER" id="PTHR13822:SF10">
    <property type="entry name" value="ATP SYNTHASE EPSILON CHAIN, CHLOROPLASTIC"/>
    <property type="match status" value="1"/>
</dbReference>